<evidence type="ECO:0008006" key="3">
    <source>
        <dbReference type="Google" id="ProtNLM"/>
    </source>
</evidence>
<sequence length="215" mass="24125">MHQQVLYCDDSTSMKREGRWDSQNQLINRIARVTTRILPEGEGIYMRYINQQIPNSDSLKFKDLLDVVKPLTKLPSNLKRPLLIPVITDGMPEPKPKSTFVDAIAECGDKLEAAGLPRESVKFMIGQVGSNTAATKFLQDIGKELRIANVVFVASGSWQCPPTCISLRHCTTSANNATEKLDVTSSRLESDWKTDEWLIETLYAPITRSEGKKKQ</sequence>
<name>A0A9P9DJK8_9HYPO</name>
<dbReference type="Proteomes" id="UP000738349">
    <property type="component" value="Unassembled WGS sequence"/>
</dbReference>
<evidence type="ECO:0000313" key="1">
    <source>
        <dbReference type="EMBL" id="KAH7120448.1"/>
    </source>
</evidence>
<dbReference type="PANTHER" id="PTHR34706:SF2">
    <property type="entry name" value="RFEF"/>
    <property type="match status" value="1"/>
</dbReference>
<dbReference type="AlphaFoldDB" id="A0A9P9DJK8"/>
<gene>
    <name evidence="1" type="ORF">EDB81DRAFT_861577</name>
</gene>
<comment type="caution">
    <text evidence="1">The sequence shown here is derived from an EMBL/GenBank/DDBJ whole genome shotgun (WGS) entry which is preliminary data.</text>
</comment>
<evidence type="ECO:0000313" key="2">
    <source>
        <dbReference type="Proteomes" id="UP000738349"/>
    </source>
</evidence>
<accession>A0A9P9DJK8</accession>
<protein>
    <recommendedName>
        <fullName evidence="3">VWFA domain-containing protein</fullName>
    </recommendedName>
</protein>
<reference evidence="1" key="1">
    <citation type="journal article" date="2021" name="Nat. Commun.">
        <title>Genetic determinants of endophytism in the Arabidopsis root mycobiome.</title>
        <authorList>
            <person name="Mesny F."/>
            <person name="Miyauchi S."/>
            <person name="Thiergart T."/>
            <person name="Pickel B."/>
            <person name="Atanasova L."/>
            <person name="Karlsson M."/>
            <person name="Huettel B."/>
            <person name="Barry K.W."/>
            <person name="Haridas S."/>
            <person name="Chen C."/>
            <person name="Bauer D."/>
            <person name="Andreopoulos W."/>
            <person name="Pangilinan J."/>
            <person name="LaButti K."/>
            <person name="Riley R."/>
            <person name="Lipzen A."/>
            <person name="Clum A."/>
            <person name="Drula E."/>
            <person name="Henrissat B."/>
            <person name="Kohler A."/>
            <person name="Grigoriev I.V."/>
            <person name="Martin F.M."/>
            <person name="Hacquard S."/>
        </authorList>
    </citation>
    <scope>NUCLEOTIDE SEQUENCE</scope>
    <source>
        <strain evidence="1">MPI-CAGE-AT-0147</strain>
    </source>
</reference>
<dbReference type="EMBL" id="JAGMUV010000025">
    <property type="protein sequence ID" value="KAH7120448.1"/>
    <property type="molecule type" value="Genomic_DNA"/>
</dbReference>
<keyword evidence="2" id="KW-1185">Reference proteome</keyword>
<organism evidence="1 2">
    <name type="scientific">Dactylonectria macrodidyma</name>
    <dbReference type="NCBI Taxonomy" id="307937"/>
    <lineage>
        <taxon>Eukaryota</taxon>
        <taxon>Fungi</taxon>
        <taxon>Dikarya</taxon>
        <taxon>Ascomycota</taxon>
        <taxon>Pezizomycotina</taxon>
        <taxon>Sordariomycetes</taxon>
        <taxon>Hypocreomycetidae</taxon>
        <taxon>Hypocreales</taxon>
        <taxon>Nectriaceae</taxon>
        <taxon>Dactylonectria</taxon>
    </lineage>
</organism>
<dbReference type="OrthoDB" id="5103856at2759"/>
<dbReference type="PANTHER" id="PTHR34706">
    <property type="entry name" value="SLR1338 PROTEIN"/>
    <property type="match status" value="1"/>
</dbReference>
<proteinExistence type="predicted"/>